<name>A0A1T4RH47_9FIRM</name>
<reference evidence="2" key="1">
    <citation type="submission" date="2017-02" db="EMBL/GenBank/DDBJ databases">
        <authorList>
            <person name="Varghese N."/>
            <person name="Submissions S."/>
        </authorList>
    </citation>
    <scope>NUCLEOTIDE SEQUENCE [LARGE SCALE GENOMIC DNA]</scope>
    <source>
        <strain evidence="2">DSM 16521</strain>
    </source>
</reference>
<dbReference type="Pfam" id="PF08680">
    <property type="entry name" value="DUF1779"/>
    <property type="match status" value="1"/>
</dbReference>
<proteinExistence type="predicted"/>
<dbReference type="AlphaFoldDB" id="A0A1T4RH47"/>
<dbReference type="OrthoDB" id="1708334at2"/>
<dbReference type="InterPro" id="IPR036209">
    <property type="entry name" value="YwmB-like_sf"/>
</dbReference>
<sequence length="261" mass="29391">MRRFLVLLGLLLAAVWLVKHPVLPTLGQGLSGENKLILAFRESKARFEDYTINGWARVNRKFMTFAEMEELAWQAARVFPYREGNLRLDKQEDTGFRSLRLAGKLGEKTELEIWIQSMAGVKTRIGQEETGQEAETYAVITIKELGDLDKLSQDRLTVDAAFKRIASSAKVSEVVAGWLPQLVDQQQGREIVASIFKELDGKKIEGYEEGAVVSWTGYSNELKDNLRLGNRVVNLNVAVRTVPGEQRSYLVIGTPLITTEY</sequence>
<protein>
    <submittedName>
        <fullName evidence="1">TATA-box binding</fullName>
    </submittedName>
</protein>
<evidence type="ECO:0000313" key="2">
    <source>
        <dbReference type="Proteomes" id="UP000189933"/>
    </source>
</evidence>
<dbReference type="EMBL" id="FUXM01000030">
    <property type="protein sequence ID" value="SKA14981.1"/>
    <property type="molecule type" value="Genomic_DNA"/>
</dbReference>
<dbReference type="RefSeq" id="WP_078666114.1">
    <property type="nucleotide sequence ID" value="NZ_FUXM01000030.1"/>
</dbReference>
<keyword evidence="2" id="KW-1185">Reference proteome</keyword>
<dbReference type="Proteomes" id="UP000189933">
    <property type="component" value="Unassembled WGS sequence"/>
</dbReference>
<accession>A0A1T4RH47</accession>
<organism evidence="1 2">
    <name type="scientific">Carboxydocella sporoproducens DSM 16521</name>
    <dbReference type="NCBI Taxonomy" id="1121270"/>
    <lineage>
        <taxon>Bacteria</taxon>
        <taxon>Bacillati</taxon>
        <taxon>Bacillota</taxon>
        <taxon>Clostridia</taxon>
        <taxon>Eubacteriales</taxon>
        <taxon>Clostridiales Family XVI. Incertae Sedis</taxon>
        <taxon>Carboxydocella</taxon>
    </lineage>
</organism>
<dbReference type="SUPFAM" id="SSF143842">
    <property type="entry name" value="YwmB-like"/>
    <property type="match status" value="1"/>
</dbReference>
<gene>
    <name evidence="1" type="ORF">SAMN02745885_02093</name>
</gene>
<dbReference type="Gene3D" id="3.30.360.40">
    <property type="entry name" value="YwmB-like"/>
    <property type="match status" value="1"/>
</dbReference>
<evidence type="ECO:0000313" key="1">
    <source>
        <dbReference type="EMBL" id="SKA14981.1"/>
    </source>
</evidence>
<dbReference type="InterPro" id="IPR014794">
    <property type="entry name" value="DUF1779"/>
</dbReference>